<dbReference type="EMBL" id="CAOQHR010000013">
    <property type="protein sequence ID" value="CAI6342095.1"/>
    <property type="molecule type" value="Genomic_DNA"/>
</dbReference>
<accession>A0A9W4XVB4</accession>
<dbReference type="AlphaFoldDB" id="A0A9W4XVB4"/>
<proteinExistence type="predicted"/>
<keyword evidence="2" id="KW-1185">Reference proteome</keyword>
<organism evidence="1 2">
    <name type="scientific">Periconia digitata</name>
    <dbReference type="NCBI Taxonomy" id="1303443"/>
    <lineage>
        <taxon>Eukaryota</taxon>
        <taxon>Fungi</taxon>
        <taxon>Dikarya</taxon>
        <taxon>Ascomycota</taxon>
        <taxon>Pezizomycotina</taxon>
        <taxon>Dothideomycetes</taxon>
        <taxon>Pleosporomycetidae</taxon>
        <taxon>Pleosporales</taxon>
        <taxon>Massarineae</taxon>
        <taxon>Periconiaceae</taxon>
        <taxon>Periconia</taxon>
    </lineage>
</organism>
<evidence type="ECO:0000313" key="2">
    <source>
        <dbReference type="Proteomes" id="UP001152607"/>
    </source>
</evidence>
<evidence type="ECO:0000313" key="1">
    <source>
        <dbReference type="EMBL" id="CAI6342095.1"/>
    </source>
</evidence>
<gene>
    <name evidence="1" type="ORF">PDIGIT_LOCUS15298</name>
</gene>
<protein>
    <submittedName>
        <fullName evidence="1">Uncharacterized protein</fullName>
    </submittedName>
</protein>
<dbReference type="Proteomes" id="UP001152607">
    <property type="component" value="Unassembled WGS sequence"/>
</dbReference>
<sequence length="73" mass="8332">MYVVMQLNMLVWMKHACHGRMVSSGYNGRCMHTKVRMLYYHGCCADDRVGELPDEYAIHGGKLPVTYPSTCCD</sequence>
<name>A0A9W4XVB4_9PLEO</name>
<reference evidence="1" key="1">
    <citation type="submission" date="2023-01" db="EMBL/GenBank/DDBJ databases">
        <authorList>
            <person name="Van Ghelder C."/>
            <person name="Rancurel C."/>
        </authorList>
    </citation>
    <scope>NUCLEOTIDE SEQUENCE</scope>
    <source>
        <strain evidence="1">CNCM I-4278</strain>
    </source>
</reference>
<comment type="caution">
    <text evidence="1">The sequence shown here is derived from an EMBL/GenBank/DDBJ whole genome shotgun (WGS) entry which is preliminary data.</text>
</comment>